<feature type="region of interest" description="Disordered" evidence="1">
    <location>
        <begin position="1"/>
        <end position="35"/>
    </location>
</feature>
<comment type="caution">
    <text evidence="2">The sequence shown here is derived from an EMBL/GenBank/DDBJ whole genome shotgun (WGS) entry which is preliminary data.</text>
</comment>
<dbReference type="AlphaFoldDB" id="A0AAD4RD45"/>
<dbReference type="Proteomes" id="UP001201812">
    <property type="component" value="Unassembled WGS sequence"/>
</dbReference>
<evidence type="ECO:0000256" key="1">
    <source>
        <dbReference type="SAM" id="MobiDB-lite"/>
    </source>
</evidence>
<sequence length="192" mass="21120">MNGVHQNVSRTSSSSSNEPPNYWSPSESAFLDSLNDTKPFQTSILLQNARQQAAFEPAPETPIPLSVNIKTEIENDCGENSHPIDMTPPDPAPAMPLSLRPGTSRSSGANQFEAKNSSKSKVHKEVNNFSRVTTANELHNGDDHKKFGAFVAETLKRLSKRNPKIAKRAKINIKEILLRAKVTGIDTDHDYA</sequence>
<reference evidence="2" key="1">
    <citation type="submission" date="2022-01" db="EMBL/GenBank/DDBJ databases">
        <title>Genome Sequence Resource for Two Populations of Ditylenchus destructor, the Migratory Endoparasitic Phytonematode.</title>
        <authorList>
            <person name="Zhang H."/>
            <person name="Lin R."/>
            <person name="Xie B."/>
        </authorList>
    </citation>
    <scope>NUCLEOTIDE SEQUENCE</scope>
    <source>
        <strain evidence="2">BazhouSP</strain>
    </source>
</reference>
<accession>A0AAD4RD45</accession>
<feature type="compositionally biased region" description="Polar residues" evidence="1">
    <location>
        <begin position="1"/>
        <end position="11"/>
    </location>
</feature>
<feature type="region of interest" description="Disordered" evidence="1">
    <location>
        <begin position="75"/>
        <end position="125"/>
    </location>
</feature>
<gene>
    <name evidence="2" type="ORF">DdX_00210</name>
</gene>
<proteinExistence type="predicted"/>
<protein>
    <submittedName>
        <fullName evidence="2">Uncharacterized protein</fullName>
    </submittedName>
</protein>
<dbReference type="EMBL" id="JAKKPZ010000001">
    <property type="protein sequence ID" value="KAI1728060.1"/>
    <property type="molecule type" value="Genomic_DNA"/>
</dbReference>
<feature type="compositionally biased region" description="Low complexity" evidence="1">
    <location>
        <begin position="12"/>
        <end position="28"/>
    </location>
</feature>
<keyword evidence="3" id="KW-1185">Reference proteome</keyword>
<evidence type="ECO:0000313" key="2">
    <source>
        <dbReference type="EMBL" id="KAI1728060.1"/>
    </source>
</evidence>
<evidence type="ECO:0000313" key="3">
    <source>
        <dbReference type="Proteomes" id="UP001201812"/>
    </source>
</evidence>
<name>A0AAD4RD45_9BILA</name>
<feature type="compositionally biased region" description="Polar residues" evidence="1">
    <location>
        <begin position="101"/>
        <end position="119"/>
    </location>
</feature>
<organism evidence="2 3">
    <name type="scientific">Ditylenchus destructor</name>
    <dbReference type="NCBI Taxonomy" id="166010"/>
    <lineage>
        <taxon>Eukaryota</taxon>
        <taxon>Metazoa</taxon>
        <taxon>Ecdysozoa</taxon>
        <taxon>Nematoda</taxon>
        <taxon>Chromadorea</taxon>
        <taxon>Rhabditida</taxon>
        <taxon>Tylenchina</taxon>
        <taxon>Tylenchomorpha</taxon>
        <taxon>Sphaerularioidea</taxon>
        <taxon>Anguinidae</taxon>
        <taxon>Anguininae</taxon>
        <taxon>Ditylenchus</taxon>
    </lineage>
</organism>